<reference evidence="1" key="1">
    <citation type="journal article" date="2021" name="Proc. Natl. Acad. Sci. U.S.A.">
        <title>A Catalog of Tens of Thousands of Viruses from Human Metagenomes Reveals Hidden Associations with Chronic Diseases.</title>
        <authorList>
            <person name="Tisza M.J."/>
            <person name="Buck C.B."/>
        </authorList>
    </citation>
    <scope>NUCLEOTIDE SEQUENCE</scope>
    <source>
        <strain evidence="1">Ct3R43</strain>
    </source>
</reference>
<proteinExistence type="predicted"/>
<evidence type="ECO:0000313" key="1">
    <source>
        <dbReference type="EMBL" id="DAG05643.1"/>
    </source>
</evidence>
<sequence>MKILVDKMPKTVEECLWAHRDAWGYVCYAVGSGDWSLPGCVVYYGGKCPYLKELPEEKKAEEAERVTVWQAAAEFGRSASDTWENANSATKTLADALYKPEEDK</sequence>
<dbReference type="EMBL" id="BK016262">
    <property type="protein sequence ID" value="DAG05643.1"/>
    <property type="molecule type" value="Genomic_DNA"/>
</dbReference>
<organism evidence="1">
    <name type="scientific">Siphoviridae sp. ct3R43</name>
    <dbReference type="NCBI Taxonomy" id="2825321"/>
    <lineage>
        <taxon>Viruses</taxon>
        <taxon>Duplodnaviria</taxon>
        <taxon>Heunggongvirae</taxon>
        <taxon>Uroviricota</taxon>
        <taxon>Caudoviricetes</taxon>
    </lineage>
</organism>
<name>A0A8S5VG98_9CAUD</name>
<protein>
    <submittedName>
        <fullName evidence="1">Uncharacterized protein</fullName>
    </submittedName>
</protein>
<accession>A0A8S5VG98</accession>